<feature type="transmembrane region" description="Helical" evidence="9">
    <location>
        <begin position="228"/>
        <end position="248"/>
    </location>
</feature>
<dbReference type="GO" id="GO:0140359">
    <property type="term" value="F:ABC-type transporter activity"/>
    <property type="evidence" value="ECO:0007669"/>
    <property type="project" value="InterPro"/>
</dbReference>
<evidence type="ECO:0000256" key="2">
    <source>
        <dbReference type="ARBA" id="ARBA00007783"/>
    </source>
</evidence>
<dbReference type="PANTHER" id="PTHR30413">
    <property type="entry name" value="INNER MEMBRANE TRANSPORT PERMEASE"/>
    <property type="match status" value="1"/>
</dbReference>
<keyword evidence="7" id="KW-0762">Sugar transport</keyword>
<keyword evidence="6 9" id="KW-1133">Transmembrane helix</keyword>
<organism evidence="11 12">
    <name type="scientific">Asticcacaulis benevestitus DSM 16100 = ATCC BAA-896</name>
    <dbReference type="NCBI Taxonomy" id="1121022"/>
    <lineage>
        <taxon>Bacteria</taxon>
        <taxon>Pseudomonadati</taxon>
        <taxon>Pseudomonadota</taxon>
        <taxon>Alphaproteobacteria</taxon>
        <taxon>Caulobacterales</taxon>
        <taxon>Caulobacteraceae</taxon>
        <taxon>Asticcacaulis</taxon>
    </lineage>
</organism>
<gene>
    <name evidence="11" type="ORF">ABENE_10730</name>
</gene>
<feature type="domain" description="ABC-2 type transporter transmembrane" evidence="10">
    <location>
        <begin position="28"/>
        <end position="219"/>
    </location>
</feature>
<evidence type="ECO:0000256" key="9">
    <source>
        <dbReference type="SAM" id="Phobius"/>
    </source>
</evidence>
<sequence>MKKAINDLRRGLLLYHVWVYQAYHEISAKYKRTVLGSIWISGAMVATSIALAIVMGGIQKQSLPDILPYIMAGILCFYLPGYVLTEAPEVYMSSSNIIKNHAYPFTYYAFESVTRVFLVFLHNLVAYYLAMAILTRLAIPDWTILPALVLVYCNCLVWGTLASMVAARFRDLRFLLPFMSQIIFFMTPVFWHPNNMDGWRVWLVRVNPFYGLMEIVRSPLLGTTAPSLAWELSAASLIIGSLLWLFFFSRFRSKIPFWI</sequence>
<evidence type="ECO:0000313" key="12">
    <source>
        <dbReference type="Proteomes" id="UP000017837"/>
    </source>
</evidence>
<dbReference type="PATRIC" id="fig|1121022.4.peg.2169"/>
<comment type="caution">
    <text evidence="11">The sequence shown here is derived from an EMBL/GenBank/DDBJ whole genome shotgun (WGS) entry which is preliminary data.</text>
</comment>
<keyword evidence="4" id="KW-1003">Cell membrane</keyword>
<dbReference type="RefSeq" id="WP_018082626.1">
    <property type="nucleotide sequence ID" value="NZ_AQWM01000016.1"/>
</dbReference>
<comment type="subcellular location">
    <subcellularLocation>
        <location evidence="1">Cell membrane</location>
        <topology evidence="1">Multi-pass membrane protein</topology>
    </subcellularLocation>
</comment>
<dbReference type="STRING" id="1121022.GCA_000376105_02961"/>
<comment type="similarity">
    <text evidence="2">Belongs to the ABC-2 integral membrane protein family.</text>
</comment>
<feature type="transmembrane region" description="Helical" evidence="9">
    <location>
        <begin position="105"/>
        <end position="130"/>
    </location>
</feature>
<dbReference type="Pfam" id="PF01061">
    <property type="entry name" value="ABC2_membrane"/>
    <property type="match status" value="1"/>
</dbReference>
<evidence type="ECO:0000256" key="4">
    <source>
        <dbReference type="ARBA" id="ARBA00022475"/>
    </source>
</evidence>
<accession>V4PUR6</accession>
<dbReference type="InterPro" id="IPR013525">
    <property type="entry name" value="ABC2_TM"/>
</dbReference>
<keyword evidence="5 9" id="KW-0812">Transmembrane</keyword>
<dbReference type="GO" id="GO:0015774">
    <property type="term" value="P:polysaccharide transport"/>
    <property type="evidence" value="ECO:0007669"/>
    <property type="project" value="UniProtKB-KW"/>
</dbReference>
<dbReference type="EMBL" id="AWGB01000018">
    <property type="protein sequence ID" value="ESQ91124.1"/>
    <property type="molecule type" value="Genomic_DNA"/>
</dbReference>
<dbReference type="PANTHER" id="PTHR30413:SF10">
    <property type="entry name" value="CAPSULE POLYSACCHARIDE EXPORT INNER-MEMBRANE PROTEIN CTRC"/>
    <property type="match status" value="1"/>
</dbReference>
<evidence type="ECO:0000256" key="5">
    <source>
        <dbReference type="ARBA" id="ARBA00022692"/>
    </source>
</evidence>
<dbReference type="GO" id="GO:0015920">
    <property type="term" value="P:lipopolysaccharide transport"/>
    <property type="evidence" value="ECO:0007669"/>
    <property type="project" value="TreeGrafter"/>
</dbReference>
<evidence type="ECO:0000313" key="11">
    <source>
        <dbReference type="EMBL" id="ESQ91124.1"/>
    </source>
</evidence>
<dbReference type="OrthoDB" id="9796017at2"/>
<keyword evidence="12" id="KW-1185">Reference proteome</keyword>
<evidence type="ECO:0000256" key="6">
    <source>
        <dbReference type="ARBA" id="ARBA00022989"/>
    </source>
</evidence>
<proteinExistence type="inferred from homology"/>
<evidence type="ECO:0000256" key="1">
    <source>
        <dbReference type="ARBA" id="ARBA00004651"/>
    </source>
</evidence>
<evidence type="ECO:0000256" key="7">
    <source>
        <dbReference type="ARBA" id="ARBA00023047"/>
    </source>
</evidence>
<dbReference type="GO" id="GO:0005886">
    <property type="term" value="C:plasma membrane"/>
    <property type="evidence" value="ECO:0007669"/>
    <property type="project" value="UniProtKB-SubCell"/>
</dbReference>
<keyword evidence="7" id="KW-0625">Polysaccharide transport</keyword>
<feature type="transmembrane region" description="Helical" evidence="9">
    <location>
        <begin position="66"/>
        <end position="84"/>
    </location>
</feature>
<dbReference type="Proteomes" id="UP000017837">
    <property type="component" value="Unassembled WGS sequence"/>
</dbReference>
<evidence type="ECO:0000256" key="8">
    <source>
        <dbReference type="ARBA" id="ARBA00023136"/>
    </source>
</evidence>
<evidence type="ECO:0000256" key="3">
    <source>
        <dbReference type="ARBA" id="ARBA00022448"/>
    </source>
</evidence>
<keyword evidence="8 9" id="KW-0472">Membrane</keyword>
<feature type="transmembrane region" description="Helical" evidence="9">
    <location>
        <begin position="142"/>
        <end position="162"/>
    </location>
</feature>
<reference evidence="11 12" key="1">
    <citation type="journal article" date="2014" name="Nature">
        <title>Sequential evolution of bacterial morphology by co-option of a developmental regulator.</title>
        <authorList>
            <person name="Jiang C."/>
            <person name="Brown P.J."/>
            <person name="Ducret A."/>
            <person name="Brun Y.V."/>
        </authorList>
    </citation>
    <scope>NUCLEOTIDE SEQUENCE [LARGE SCALE GENOMIC DNA]</scope>
    <source>
        <strain evidence="11 12">DSM 16100</strain>
    </source>
</reference>
<feature type="transmembrane region" description="Helical" evidence="9">
    <location>
        <begin position="174"/>
        <end position="191"/>
    </location>
</feature>
<name>V4PUR6_9CAUL</name>
<feature type="transmembrane region" description="Helical" evidence="9">
    <location>
        <begin position="34"/>
        <end position="54"/>
    </location>
</feature>
<evidence type="ECO:0000259" key="10">
    <source>
        <dbReference type="Pfam" id="PF01061"/>
    </source>
</evidence>
<protein>
    <recommendedName>
        <fullName evidence="10">ABC-2 type transporter transmembrane domain-containing protein</fullName>
    </recommendedName>
</protein>
<keyword evidence="3" id="KW-0813">Transport</keyword>
<dbReference type="eggNOG" id="COG1682">
    <property type="taxonomic scope" value="Bacteria"/>
</dbReference>
<dbReference type="AlphaFoldDB" id="V4PUR6"/>